<dbReference type="STRING" id="93059.P9211_12291"/>
<feature type="domain" description="AB hydrolase-1" evidence="1">
    <location>
        <begin position="36"/>
        <end position="139"/>
    </location>
</feature>
<organism evidence="2 3">
    <name type="scientific">Prochlorococcus marinus (strain MIT 9211)</name>
    <dbReference type="NCBI Taxonomy" id="93059"/>
    <lineage>
        <taxon>Bacteria</taxon>
        <taxon>Bacillati</taxon>
        <taxon>Cyanobacteriota</taxon>
        <taxon>Cyanophyceae</taxon>
        <taxon>Synechococcales</taxon>
        <taxon>Prochlorococcaceae</taxon>
        <taxon>Prochlorococcus</taxon>
    </lineage>
</organism>
<dbReference type="eggNOG" id="COG2267">
    <property type="taxonomic scope" value="Bacteria"/>
</dbReference>
<reference evidence="2 3" key="1">
    <citation type="journal article" date="2007" name="PLoS Genet.">
        <title>Patterns and implications of gene gain and loss in the evolution of Prochlorococcus.</title>
        <authorList>
            <person name="Kettler G.C."/>
            <person name="Martiny A.C."/>
            <person name="Huang K."/>
            <person name="Zucker J."/>
            <person name="Coleman M.L."/>
            <person name="Rodrigue S."/>
            <person name="Chen F."/>
            <person name="Lapidus A."/>
            <person name="Ferriera S."/>
            <person name="Johnson J."/>
            <person name="Steglich C."/>
            <person name="Church G.M."/>
            <person name="Richardson P."/>
            <person name="Chisholm S.W."/>
        </authorList>
    </citation>
    <scope>NUCLEOTIDE SEQUENCE [LARGE SCALE GENOMIC DNA]</scope>
    <source>
        <strain evidence="3">MIT 9211</strain>
    </source>
</reference>
<evidence type="ECO:0000313" key="2">
    <source>
        <dbReference type="EMBL" id="ABX09160.1"/>
    </source>
</evidence>
<dbReference type="GO" id="GO:0016787">
    <property type="term" value="F:hydrolase activity"/>
    <property type="evidence" value="ECO:0007669"/>
    <property type="project" value="UniProtKB-KW"/>
</dbReference>
<dbReference type="Proteomes" id="UP000000788">
    <property type="component" value="Chromosome"/>
</dbReference>
<dbReference type="PANTHER" id="PTHR46438">
    <property type="entry name" value="ALPHA/BETA-HYDROLASES SUPERFAMILY PROTEIN"/>
    <property type="match status" value="1"/>
</dbReference>
<dbReference type="KEGG" id="pmj:P9211_12291"/>
<dbReference type="EMBL" id="CP000878">
    <property type="protein sequence ID" value="ABX09160.1"/>
    <property type="molecule type" value="Genomic_DNA"/>
</dbReference>
<dbReference type="Gene3D" id="3.40.50.1820">
    <property type="entry name" value="alpha/beta hydrolase"/>
    <property type="match status" value="1"/>
</dbReference>
<dbReference type="InterPro" id="IPR000073">
    <property type="entry name" value="AB_hydrolase_1"/>
</dbReference>
<dbReference type="AlphaFoldDB" id="A9BBE8"/>
<dbReference type="SUPFAM" id="SSF53474">
    <property type="entry name" value="alpha/beta-Hydrolases"/>
    <property type="match status" value="1"/>
</dbReference>
<dbReference type="HOGENOM" id="CLU_020336_13_4_3"/>
<dbReference type="OrthoDB" id="9808398at2"/>
<evidence type="ECO:0000259" key="1">
    <source>
        <dbReference type="Pfam" id="PF00561"/>
    </source>
</evidence>
<evidence type="ECO:0000313" key="3">
    <source>
        <dbReference type="Proteomes" id="UP000000788"/>
    </source>
</evidence>
<dbReference type="PRINTS" id="PR00111">
    <property type="entry name" value="ABHYDROLASE"/>
</dbReference>
<dbReference type="InterPro" id="IPR000639">
    <property type="entry name" value="Epox_hydrolase-like"/>
</dbReference>
<gene>
    <name evidence="2" type="ordered locus">P9211_12291</name>
</gene>
<dbReference type="PRINTS" id="PR00412">
    <property type="entry name" value="EPOXHYDRLASE"/>
</dbReference>
<dbReference type="InterPro" id="IPR029058">
    <property type="entry name" value="AB_hydrolase_fold"/>
</dbReference>
<dbReference type="RefSeq" id="WP_012195781.1">
    <property type="nucleotide sequence ID" value="NC_009976.1"/>
</dbReference>
<proteinExistence type="predicted"/>
<keyword evidence="2" id="KW-0378">Hydrolase</keyword>
<sequence length="314" mass="35926">MSYFKNKNPKWGKSQTWAWKGIQCHWRVLGEKNKQPLLLIHGFGASSDHWRNNAHFFAESGFRVYGMDLIGFGKSEQPSTSITKRLDNKFWSEQIADFLREIVLKNENQKAILIGNSLGGLAAVTVSRFHSELVSAVIAAPLPDPIFMQSICIKLPSWLVRLKKYFVHIFFKLLPLEIFIPLIVKTRLLKSALQLAYYKSIKSDVELLRIVKQPAKRSTAARALRAMCIGMSTRNIVHTAPLLLESIAKSPNQSPILLVWGRQDKLVPLNIGRKIIKEYPWLKLLILENTGHCPHDESSDKFNQYVLNWLKLNL</sequence>
<keyword evidence="3" id="KW-1185">Reference proteome</keyword>
<dbReference type="PANTHER" id="PTHR46438:SF2">
    <property type="entry name" value="ALPHA_BETA-HYDROLASES SUPERFAMILY PROTEIN"/>
    <property type="match status" value="1"/>
</dbReference>
<accession>A9BBE8</accession>
<protein>
    <submittedName>
        <fullName evidence="2">Predicted alpha/beta hydrolase superfamily protein</fullName>
    </submittedName>
</protein>
<dbReference type="Pfam" id="PF00561">
    <property type="entry name" value="Abhydrolase_1"/>
    <property type="match status" value="1"/>
</dbReference>
<name>A9BBE8_PROM4</name>